<organism evidence="4 5">
    <name type="scientific">Pseudobacteriovorax antillogorgiicola</name>
    <dbReference type="NCBI Taxonomy" id="1513793"/>
    <lineage>
        <taxon>Bacteria</taxon>
        <taxon>Pseudomonadati</taxon>
        <taxon>Bdellovibrionota</taxon>
        <taxon>Oligoflexia</taxon>
        <taxon>Oligoflexales</taxon>
        <taxon>Pseudobacteriovoracaceae</taxon>
        <taxon>Pseudobacteriovorax</taxon>
    </lineage>
</organism>
<dbReference type="InterPro" id="IPR003305">
    <property type="entry name" value="CenC_carb-bd"/>
</dbReference>
<name>A0A1Y6CCJ7_9BACT</name>
<dbReference type="GO" id="GO:0016798">
    <property type="term" value="F:hydrolase activity, acting on glycosyl bonds"/>
    <property type="evidence" value="ECO:0007669"/>
    <property type="project" value="InterPro"/>
</dbReference>
<feature type="chain" id="PRO_5013074184" evidence="2">
    <location>
        <begin position="23"/>
        <end position="255"/>
    </location>
</feature>
<dbReference type="InterPro" id="IPR008979">
    <property type="entry name" value="Galactose-bd-like_sf"/>
</dbReference>
<keyword evidence="5" id="KW-1185">Reference proteome</keyword>
<dbReference type="STRING" id="1513793.SAMN06296036_114153"/>
<dbReference type="AlphaFoldDB" id="A0A1Y6CCJ7"/>
<protein>
    <submittedName>
        <fullName evidence="4">Carbohydrate binding domain-containing protein</fullName>
    </submittedName>
</protein>
<feature type="signal peptide" evidence="2">
    <location>
        <begin position="1"/>
        <end position="22"/>
    </location>
</feature>
<keyword evidence="1" id="KW-0378">Hydrolase</keyword>
<evidence type="ECO:0000256" key="1">
    <source>
        <dbReference type="ARBA" id="ARBA00022801"/>
    </source>
</evidence>
<dbReference type="RefSeq" id="WP_132321323.1">
    <property type="nucleotide sequence ID" value="NZ_FWZT01000014.1"/>
</dbReference>
<reference evidence="5" key="1">
    <citation type="submission" date="2017-04" db="EMBL/GenBank/DDBJ databases">
        <authorList>
            <person name="Varghese N."/>
            <person name="Submissions S."/>
        </authorList>
    </citation>
    <scope>NUCLEOTIDE SEQUENCE [LARGE SCALE GENOMIC DNA]</scope>
    <source>
        <strain evidence="5">RKEM611</strain>
    </source>
</reference>
<dbReference type="Pfam" id="PF02018">
    <property type="entry name" value="CBM_4_9"/>
    <property type="match status" value="1"/>
</dbReference>
<evidence type="ECO:0000313" key="5">
    <source>
        <dbReference type="Proteomes" id="UP000192907"/>
    </source>
</evidence>
<proteinExistence type="predicted"/>
<dbReference type="Gene3D" id="2.60.120.260">
    <property type="entry name" value="Galactose-binding domain-like"/>
    <property type="match status" value="1"/>
</dbReference>
<accession>A0A1Y6CCJ7</accession>
<dbReference type="OrthoDB" id="9809937at2"/>
<evidence type="ECO:0000259" key="3">
    <source>
        <dbReference type="Pfam" id="PF02018"/>
    </source>
</evidence>
<keyword evidence="2" id="KW-0732">Signal</keyword>
<dbReference type="EMBL" id="FWZT01000014">
    <property type="protein sequence ID" value="SMF47622.1"/>
    <property type="molecule type" value="Genomic_DNA"/>
</dbReference>
<gene>
    <name evidence="4" type="ORF">SAMN06296036_114153</name>
</gene>
<dbReference type="Proteomes" id="UP000192907">
    <property type="component" value="Unassembled WGS sequence"/>
</dbReference>
<evidence type="ECO:0000256" key="2">
    <source>
        <dbReference type="SAM" id="SignalP"/>
    </source>
</evidence>
<evidence type="ECO:0000313" key="4">
    <source>
        <dbReference type="EMBL" id="SMF47622.1"/>
    </source>
</evidence>
<feature type="domain" description="CBM-cenC" evidence="3">
    <location>
        <begin position="23"/>
        <end position="158"/>
    </location>
</feature>
<dbReference type="SUPFAM" id="SSF49785">
    <property type="entry name" value="Galactose-binding domain-like"/>
    <property type="match status" value="1"/>
</dbReference>
<sequence length="255" mass="28313">MIRFFGQLVSTVALISGSSLFAGNLVSNGDFSQGSNHWQTYVFESEASATFSIGAFYDDGRVTISDGGSEAWHIQLTQSGISLEKGKSYRLRFDYTTSSHSSDGDIDVAIEEAGNDYTQYFPAVNLQANPGPGRFDRTFTMSHESDDDARIAFNFGNNETPLNRSAVIWVDNVTLEEVNQDHKAVKSITYKHYFDYAGDPKPECESANIGQTVVERQGHYSTTFKMYVCLSYYDPSLSQPIYGWVVVADSTSLRP</sequence>